<keyword evidence="1" id="KW-1133">Transmembrane helix</keyword>
<keyword evidence="4" id="KW-1185">Reference proteome</keyword>
<dbReference type="Pfam" id="PF07853">
    <property type="entry name" value="DUF1648"/>
    <property type="match status" value="1"/>
</dbReference>
<reference evidence="4" key="1">
    <citation type="journal article" date="2019" name="Int. J. Syst. Evol. Microbiol.">
        <title>The Global Catalogue of Microorganisms (GCM) 10K type strain sequencing project: providing services to taxonomists for standard genome sequencing and annotation.</title>
        <authorList>
            <consortium name="The Broad Institute Genomics Platform"/>
            <consortium name="The Broad Institute Genome Sequencing Center for Infectious Disease"/>
            <person name="Wu L."/>
            <person name="Ma J."/>
        </authorList>
    </citation>
    <scope>NUCLEOTIDE SEQUENCE [LARGE SCALE GENOMIC DNA]</scope>
    <source>
        <strain evidence="4">CCM 8911</strain>
    </source>
</reference>
<keyword evidence="1" id="KW-0812">Transmembrane</keyword>
<dbReference type="Proteomes" id="UP001597249">
    <property type="component" value="Unassembled WGS sequence"/>
</dbReference>
<feature type="transmembrane region" description="Helical" evidence="1">
    <location>
        <begin position="169"/>
        <end position="187"/>
    </location>
</feature>
<organism evidence="3 4">
    <name type="scientific">Lacticaseibacillus jixianensis</name>
    <dbReference type="NCBI Taxonomy" id="2486012"/>
    <lineage>
        <taxon>Bacteria</taxon>
        <taxon>Bacillati</taxon>
        <taxon>Bacillota</taxon>
        <taxon>Bacilli</taxon>
        <taxon>Lactobacillales</taxon>
        <taxon>Lactobacillaceae</taxon>
        <taxon>Lacticaseibacillus</taxon>
    </lineage>
</organism>
<feature type="transmembrane region" description="Helical" evidence="1">
    <location>
        <begin position="115"/>
        <end position="134"/>
    </location>
</feature>
<evidence type="ECO:0000313" key="4">
    <source>
        <dbReference type="Proteomes" id="UP001597249"/>
    </source>
</evidence>
<evidence type="ECO:0000259" key="2">
    <source>
        <dbReference type="Pfam" id="PF07853"/>
    </source>
</evidence>
<keyword evidence="1" id="KW-0472">Membrane</keyword>
<dbReference type="RefSeq" id="WP_125585904.1">
    <property type="nucleotide sequence ID" value="NZ_JBHTMO010000030.1"/>
</dbReference>
<evidence type="ECO:0000256" key="1">
    <source>
        <dbReference type="SAM" id="Phobius"/>
    </source>
</evidence>
<proteinExistence type="predicted"/>
<feature type="transmembrane region" description="Helical" evidence="1">
    <location>
        <begin position="193"/>
        <end position="211"/>
    </location>
</feature>
<dbReference type="InterPro" id="IPR012867">
    <property type="entry name" value="DUF1648"/>
</dbReference>
<protein>
    <submittedName>
        <fullName evidence="3">DUF1648 domain-containing protein</fullName>
    </submittedName>
</protein>
<dbReference type="PANTHER" id="PTHR37810:SF5">
    <property type="entry name" value="IMMUNITY PROTEIN SDPI"/>
    <property type="match status" value="1"/>
</dbReference>
<dbReference type="EMBL" id="JBHTMO010000030">
    <property type="protein sequence ID" value="MFD1393791.1"/>
    <property type="molecule type" value="Genomic_DNA"/>
</dbReference>
<comment type="caution">
    <text evidence="3">The sequence shown here is derived from an EMBL/GenBank/DDBJ whole genome shotgun (WGS) entry which is preliminary data.</text>
</comment>
<dbReference type="Pfam" id="PF13630">
    <property type="entry name" value="SdpI"/>
    <property type="match status" value="1"/>
</dbReference>
<accession>A0ABW4BAN6</accession>
<feature type="domain" description="DUF1648" evidence="2">
    <location>
        <begin position="15"/>
        <end position="62"/>
    </location>
</feature>
<dbReference type="InterPro" id="IPR025962">
    <property type="entry name" value="SdpI/YhfL"/>
</dbReference>
<feature type="transmembrane region" description="Helical" evidence="1">
    <location>
        <begin position="47"/>
        <end position="67"/>
    </location>
</feature>
<dbReference type="PANTHER" id="PTHR37810">
    <property type="entry name" value="IMMUNITY PROTEIN SDPI"/>
    <property type="match status" value="1"/>
</dbReference>
<evidence type="ECO:0000313" key="3">
    <source>
        <dbReference type="EMBL" id="MFD1393791.1"/>
    </source>
</evidence>
<sequence>MTKNKWVLMAITSAVILATMLYGASQYASLPATMVTHWGIDNQPNGWMPKAMAVFGLPGIMLAAHWLTMGATYWADAHGKGAPRMARVLVWFFPVITVVIYAVTIRYAQGQPVNIRLWAIAVVSAMFILLGNYLPTAPASSAHKGWTGFGYHVPWTIKNPAGVLKATRVLGYVMVAGGVLMLVTLLLPPVASAIALGLVIAAILVMLPVSYRWTGRAKQK</sequence>
<feature type="transmembrane region" description="Helical" evidence="1">
    <location>
        <begin position="88"/>
        <end position="109"/>
    </location>
</feature>
<dbReference type="PIRSF" id="PIRSF038959">
    <property type="entry name" value="SdpI"/>
    <property type="match status" value="1"/>
</dbReference>
<name>A0ABW4BAN6_9LACO</name>
<dbReference type="InterPro" id="IPR026272">
    <property type="entry name" value="SdpI"/>
</dbReference>
<gene>
    <name evidence="3" type="ORF">ACFQ3L_09455</name>
</gene>